<dbReference type="SUPFAM" id="SSF52540">
    <property type="entry name" value="P-loop containing nucleoside triphosphate hydrolases"/>
    <property type="match status" value="1"/>
</dbReference>
<dbReference type="GO" id="GO:0051301">
    <property type="term" value="P:cell division"/>
    <property type="evidence" value="ECO:0007669"/>
    <property type="project" value="UniProtKB-KW"/>
</dbReference>
<protein>
    <recommendedName>
        <fullName evidence="5">ORC1-type DNA replication protein</fullName>
    </recommendedName>
</protein>
<keyword evidence="7" id="KW-0132">Cell division</keyword>
<dbReference type="GeneID" id="16573092"/>
<dbReference type="GO" id="GO:0005524">
    <property type="term" value="F:ATP binding"/>
    <property type="evidence" value="ECO:0007669"/>
    <property type="project" value="UniProtKB-UniRule"/>
</dbReference>
<dbReference type="GO" id="GO:0006260">
    <property type="term" value="P:DNA replication"/>
    <property type="evidence" value="ECO:0007669"/>
    <property type="project" value="UniProtKB-UniRule"/>
</dbReference>
<keyword evidence="2 5" id="KW-0235">DNA replication</keyword>
<accession>A0A3G1A9T8</accession>
<evidence type="ECO:0000313" key="7">
    <source>
        <dbReference type="EMBL" id="AJB42564.1"/>
    </source>
</evidence>
<dbReference type="KEGG" id="tcb:TCARB_1522"/>
<evidence type="ECO:0000256" key="4">
    <source>
        <dbReference type="ARBA" id="ARBA00022840"/>
    </source>
</evidence>
<reference evidence="8" key="1">
    <citation type="book" date="2010" name="EXTREMOPHILES" publisher="0:0-0">
        <title>Complete genome sequences of ten hyperthermophilic archaea reveal their metabolic capabilities and possible ecological roles.</title>
        <editorList>
            <person name="?"/>
        </editorList>
        <authorList>
            <person name="Ravin N.V."/>
            <person name="Mardanov A.V."/>
            <person name="Bonch-Osmolovskaya E.A."/>
            <person name="Skryabin K.G."/>
        </authorList>
    </citation>
    <scope>NUCLEOTIDE SEQUENCE [LARGE SCALE GENOMIC DNA]</scope>
    <source>
        <strain evidence="8">1505</strain>
    </source>
</reference>
<dbReference type="Proteomes" id="UP000266720">
    <property type="component" value="Chromosome"/>
</dbReference>
<dbReference type="Pfam" id="PF22703">
    <property type="entry name" value="Cdc6_lid"/>
    <property type="match status" value="1"/>
</dbReference>
<dbReference type="GeneID" id="25406921"/>
<dbReference type="Gene3D" id="1.10.10.10">
    <property type="entry name" value="Winged helix-like DNA-binding domain superfamily/Winged helix DNA-binding domain"/>
    <property type="match status" value="1"/>
</dbReference>
<feature type="binding site" evidence="5">
    <location>
        <position position="215"/>
    </location>
    <ligand>
        <name>ATP</name>
        <dbReference type="ChEBI" id="CHEBI:30616"/>
    </ligand>
</feature>
<proteinExistence type="inferred from homology"/>
<feature type="domain" description="Cdc6 C-terminal" evidence="6">
    <location>
        <begin position="320"/>
        <end position="404"/>
    </location>
</feature>
<dbReference type="CDD" id="cd08768">
    <property type="entry name" value="Cdc6_C"/>
    <property type="match status" value="1"/>
</dbReference>
<evidence type="ECO:0000256" key="3">
    <source>
        <dbReference type="ARBA" id="ARBA00022741"/>
    </source>
</evidence>
<name>A0A3G1A9T8_9CREN</name>
<dbReference type="SMART" id="SM01074">
    <property type="entry name" value="Cdc6_C"/>
    <property type="match status" value="1"/>
</dbReference>
<keyword evidence="3 5" id="KW-0547">Nucleotide-binding</keyword>
<dbReference type="Pfam" id="PF13401">
    <property type="entry name" value="AAA_22"/>
    <property type="match status" value="1"/>
</dbReference>
<gene>
    <name evidence="7" type="ORF">TCARB_1522</name>
</gene>
<dbReference type="EMBL" id="CP007493">
    <property type="protein sequence ID" value="AJB42564.1"/>
    <property type="molecule type" value="Genomic_DNA"/>
</dbReference>
<comment type="function">
    <text evidence="5">Involved in regulation of DNA replication.</text>
</comment>
<sequence length="436" mass="49613">MSMSFNGYFNGRRIILDERKLSNEYVPVKLPHRRTQIEETLSILQDVYRGQKKILRTVIYSGPSGTGKTAVARSIGKEIKEKSDQGKMPPILVSYINAHEYRTKFQVLRKLGNDSGLDIPRRGFSSEELTQYVLNFIDRRGHNLIIILDEADIIAKLGDGNDLLYVFSRLNEILPEIRMGVGLIVIFRQLEESLEYLDKAVVSSLSARVVRFDPYTSSQLEDILWSRIQADKAIKEEAVSEEIISMIADTVGYVPETKTGLGDARISLKILYYAALKAEEEGKDVILPEHVRYVMNKGVLPSYIDEEMIEKLSLHEKLILLAVTELLLAEKEKAYVNMGTVVLQYEDVCNRFGEKPLKYTRVWETVQMLKKLGFIDARIGRSTYRGKTTLISIPNASENSEVGINRIPLSVLEKILRDSISRELNARQRGEKPPQE</sequence>
<dbReference type="InterPro" id="IPR049945">
    <property type="entry name" value="AAA_22"/>
</dbReference>
<dbReference type="InterPro" id="IPR055237">
    <property type="entry name" value="Cdc6_lid"/>
</dbReference>
<dbReference type="NCBIfam" id="TIGR02928">
    <property type="entry name" value="orc1/cdc6 family replication initiation protein"/>
    <property type="match status" value="1"/>
</dbReference>
<evidence type="ECO:0000313" key="8">
    <source>
        <dbReference type="Proteomes" id="UP000266720"/>
    </source>
</evidence>
<dbReference type="AlphaFoldDB" id="A0A3G1A9T8"/>
<dbReference type="GO" id="GO:0016887">
    <property type="term" value="F:ATP hydrolysis activity"/>
    <property type="evidence" value="ECO:0007669"/>
    <property type="project" value="InterPro"/>
</dbReference>
<dbReference type="InterPro" id="IPR036388">
    <property type="entry name" value="WH-like_DNA-bd_sf"/>
</dbReference>
<dbReference type="Gene3D" id="1.10.8.60">
    <property type="match status" value="1"/>
</dbReference>
<dbReference type="InterPro" id="IPR014277">
    <property type="entry name" value="Orc1/Cdc6_arc"/>
</dbReference>
<feature type="binding site" evidence="5">
    <location>
        <position position="227"/>
    </location>
    <ligand>
        <name>ATP</name>
        <dbReference type="ChEBI" id="CHEBI:30616"/>
    </ligand>
</feature>
<dbReference type="SUPFAM" id="SSF46785">
    <property type="entry name" value="Winged helix' DNA-binding domain"/>
    <property type="match status" value="1"/>
</dbReference>
<dbReference type="Pfam" id="PF09079">
    <property type="entry name" value="WHD_Cdc6"/>
    <property type="match status" value="1"/>
</dbReference>
<evidence type="ECO:0000256" key="2">
    <source>
        <dbReference type="ARBA" id="ARBA00022705"/>
    </source>
</evidence>
<dbReference type="CDD" id="cd00009">
    <property type="entry name" value="AAA"/>
    <property type="match status" value="1"/>
</dbReference>
<evidence type="ECO:0000256" key="5">
    <source>
        <dbReference type="HAMAP-Rule" id="MF_01407"/>
    </source>
</evidence>
<dbReference type="STRING" id="697581.TCARB_1522"/>
<evidence type="ECO:0000256" key="1">
    <source>
        <dbReference type="ARBA" id="ARBA00006184"/>
    </source>
</evidence>
<dbReference type="PANTHER" id="PTHR10763:SF31">
    <property type="entry name" value="ORC1-TYPE DNA REPLICATION PROTEIN 2"/>
    <property type="match status" value="1"/>
</dbReference>
<dbReference type="RefSeq" id="WP_020962138.1">
    <property type="nucleotide sequence ID" value="NZ_CP007493.1"/>
</dbReference>
<dbReference type="PANTHER" id="PTHR10763">
    <property type="entry name" value="CELL DIVISION CONTROL PROTEIN 6-RELATED"/>
    <property type="match status" value="1"/>
</dbReference>
<dbReference type="InterPro" id="IPR015163">
    <property type="entry name" value="Cdc6_C"/>
</dbReference>
<organism evidence="7 8">
    <name type="scientific">Thermofilum adornatum 1505</name>
    <dbReference type="NCBI Taxonomy" id="697581"/>
    <lineage>
        <taxon>Archaea</taxon>
        <taxon>Thermoproteota</taxon>
        <taxon>Thermoprotei</taxon>
        <taxon>Thermofilales</taxon>
        <taxon>Thermofilaceae</taxon>
        <taxon>Thermofilum</taxon>
    </lineage>
</organism>
<dbReference type="InterPro" id="IPR027417">
    <property type="entry name" value="P-loop_NTPase"/>
</dbReference>
<dbReference type="Gene3D" id="3.40.50.300">
    <property type="entry name" value="P-loop containing nucleotide triphosphate hydrolases"/>
    <property type="match status" value="1"/>
</dbReference>
<feature type="binding site" evidence="5">
    <location>
        <begin position="66"/>
        <end position="70"/>
    </location>
    <ligand>
        <name>ATP</name>
        <dbReference type="ChEBI" id="CHEBI:30616"/>
    </ligand>
</feature>
<dbReference type="InterPro" id="IPR050311">
    <property type="entry name" value="ORC1/CDC6"/>
</dbReference>
<comment type="similarity">
    <text evidence="1 5">Belongs to the CDC6/cdc18 family.</text>
</comment>
<evidence type="ECO:0000259" key="6">
    <source>
        <dbReference type="SMART" id="SM01074"/>
    </source>
</evidence>
<keyword evidence="4 5" id="KW-0067">ATP-binding</keyword>
<dbReference type="InterPro" id="IPR036390">
    <property type="entry name" value="WH_DNA-bd_sf"/>
</dbReference>
<dbReference type="HAMAP" id="MF_01407">
    <property type="entry name" value="ORC1_type_DNA_replic_protein"/>
    <property type="match status" value="1"/>
</dbReference>
<keyword evidence="7" id="KW-0131">Cell cycle</keyword>